<comment type="similarity">
    <text evidence="1">Belongs to the UDP-glycosyltransferase family.</text>
</comment>
<dbReference type="InterPro" id="IPR002048">
    <property type="entry name" value="EF_hand_dom"/>
</dbReference>
<dbReference type="GO" id="GO:0080044">
    <property type="term" value="F:quercetin 7-O-glucosyltransferase activity"/>
    <property type="evidence" value="ECO:0000318"/>
    <property type="project" value="GO_Central"/>
</dbReference>
<sequence length="694" mass="78076">MNLFYDNKATIDISYNLVQHDHTKHVEPTEEDKIAFSLFCFSNRKRKMENSHVLVLPFPAQGHVNPLMHFAWRIANLGSKVTFVNTDFNHKRVLSAMAGRNEPTGSDVNLVSIPDGMDPEDDRTDIGKLCEAMLITMRKKFQDLIEDINKNHPFTCIIVDGTMGWAREVADKLGIRVAMFWPASAAIFCQLANISNLNRDGYIDSDGFAIKKHKIQISPSGPIFDSDNLAWKVGNAYSQKAFFKYIERVMEDSQLIEWQLCNSIHELEAEVFSLVPKLLPIGPLLAGYDTGNSGAQFWPEDSSCLKWLDRQPSQSVIYVAFGSLTIFDQSQLQELALGLKLTNKPFLWVVRPGNSTQESNPNEFEDSHGKIISWAPQQKVLSHPAIACFVSHCGWNSAIEGVSNGVPFLCWPYFTDQFVNKSYICDVWKIGLGLDKDEKGIITKEEFKQKVELLLGDKITIKKALELKQFAEDNIREGDGMDPEDDRTDLGKLCEAMVITMPKKIQDLIEDINKNHPITCIVVDGCMGWAREVADKLGIRVAMFWPASAATFRQLASIPNLIRDGYIDSDGNSGAQFWPEDSSCLKWRDQKPSRSAIYVAFGSFTIFDQSQLQELALGLKLTSKPFLWMFTSLGDFRSTRVMLRPSAIEAIASKPSVRALSGFISDRILHFLAISFGVNKSKDHLPKMFTATEL</sequence>
<name>A0A2C9WJU1_MANES</name>
<dbReference type="FunFam" id="3.40.50.2000:FF:000108">
    <property type="entry name" value="UDP-glycosyltransferase 83A1"/>
    <property type="match status" value="1"/>
</dbReference>
<proteinExistence type="inferred from homology"/>
<dbReference type="Gene3D" id="3.40.50.2000">
    <property type="entry name" value="Glycogen Phosphorylase B"/>
    <property type="match status" value="3"/>
</dbReference>
<dbReference type="PANTHER" id="PTHR11926">
    <property type="entry name" value="GLUCOSYL/GLUCURONOSYL TRANSFERASES"/>
    <property type="match status" value="1"/>
</dbReference>
<dbReference type="GO" id="GO:0080043">
    <property type="term" value="F:quercetin 3-O-glucosyltransferase activity"/>
    <property type="evidence" value="ECO:0000318"/>
    <property type="project" value="GO_Central"/>
</dbReference>
<feature type="domain" description="EF-hand" evidence="3">
    <location>
        <begin position="434"/>
        <end position="457"/>
    </location>
</feature>
<evidence type="ECO:0000256" key="1">
    <source>
        <dbReference type="ARBA" id="ARBA00009995"/>
    </source>
</evidence>
<dbReference type="EMBL" id="CM004387">
    <property type="protein sequence ID" value="OAY60231.1"/>
    <property type="molecule type" value="Genomic_DNA"/>
</dbReference>
<protein>
    <recommendedName>
        <fullName evidence="3">EF-hand domain-containing protein</fullName>
    </recommendedName>
</protein>
<dbReference type="SUPFAM" id="SSF53756">
    <property type="entry name" value="UDP-Glycosyltransferase/glycogen phosphorylase"/>
    <property type="match status" value="2"/>
</dbReference>
<dbReference type="InterPro" id="IPR058980">
    <property type="entry name" value="Glyco_transf_N"/>
</dbReference>
<dbReference type="CDD" id="cd03784">
    <property type="entry name" value="GT1_Gtf-like"/>
    <property type="match status" value="1"/>
</dbReference>
<gene>
    <name evidence="4" type="ORF">MANES_01G096800</name>
</gene>
<dbReference type="GO" id="GO:0005509">
    <property type="term" value="F:calcium ion binding"/>
    <property type="evidence" value="ECO:0007669"/>
    <property type="project" value="InterPro"/>
</dbReference>
<dbReference type="PROSITE" id="PS50222">
    <property type="entry name" value="EF_HAND_2"/>
    <property type="match status" value="1"/>
</dbReference>
<dbReference type="Pfam" id="PF26168">
    <property type="entry name" value="Glyco_transf_N"/>
    <property type="match status" value="1"/>
</dbReference>
<dbReference type="FunFam" id="3.40.50.2000:FF:000061">
    <property type="entry name" value="UDP-glycosyltransferase 83A1"/>
    <property type="match status" value="1"/>
</dbReference>
<evidence type="ECO:0000256" key="2">
    <source>
        <dbReference type="ARBA" id="ARBA00022679"/>
    </source>
</evidence>
<organism evidence="4">
    <name type="scientific">Manihot esculenta</name>
    <name type="common">Cassava</name>
    <name type="synonym">Jatropha manihot</name>
    <dbReference type="NCBI Taxonomy" id="3983"/>
    <lineage>
        <taxon>Eukaryota</taxon>
        <taxon>Viridiplantae</taxon>
        <taxon>Streptophyta</taxon>
        <taxon>Embryophyta</taxon>
        <taxon>Tracheophyta</taxon>
        <taxon>Spermatophyta</taxon>
        <taxon>Magnoliopsida</taxon>
        <taxon>eudicotyledons</taxon>
        <taxon>Gunneridae</taxon>
        <taxon>Pentapetalae</taxon>
        <taxon>rosids</taxon>
        <taxon>fabids</taxon>
        <taxon>Malpighiales</taxon>
        <taxon>Euphorbiaceae</taxon>
        <taxon>Crotonoideae</taxon>
        <taxon>Manihoteae</taxon>
        <taxon>Manihot</taxon>
    </lineage>
</organism>
<reference evidence="4" key="1">
    <citation type="submission" date="2016-02" db="EMBL/GenBank/DDBJ databases">
        <title>WGS assembly of Manihot esculenta.</title>
        <authorList>
            <person name="Bredeson J.V."/>
            <person name="Prochnik S.E."/>
            <person name="Lyons J.B."/>
            <person name="Schmutz J."/>
            <person name="Grimwood J."/>
            <person name="Vrebalov J."/>
            <person name="Bart R.S."/>
            <person name="Amuge T."/>
            <person name="Ferguson M.E."/>
            <person name="Green R."/>
            <person name="Putnam N."/>
            <person name="Stites J."/>
            <person name="Rounsley S."/>
            <person name="Rokhsar D.S."/>
        </authorList>
    </citation>
    <scope>NUCLEOTIDE SEQUENCE [LARGE SCALE GENOMIC DNA]</scope>
    <source>
        <tissue evidence="4">Leaf</tissue>
    </source>
</reference>
<dbReference type="AlphaFoldDB" id="A0A2C9WJU1"/>
<accession>A0A2C9WJU1</accession>
<dbReference type="InterPro" id="IPR002213">
    <property type="entry name" value="UDP_glucos_trans"/>
</dbReference>
<evidence type="ECO:0000259" key="3">
    <source>
        <dbReference type="PROSITE" id="PS50222"/>
    </source>
</evidence>
<keyword evidence="2" id="KW-0808">Transferase</keyword>
<dbReference type="Pfam" id="PF00201">
    <property type="entry name" value="UDPGT"/>
    <property type="match status" value="1"/>
</dbReference>
<evidence type="ECO:0000313" key="4">
    <source>
        <dbReference type="EMBL" id="OAY60231.1"/>
    </source>
</evidence>
<dbReference type="PANTHER" id="PTHR11926:SF1530">
    <property type="entry name" value="EF-HAND DOMAIN-CONTAINING PROTEIN"/>
    <property type="match status" value="1"/>
</dbReference>
<dbReference type="GO" id="GO:0005737">
    <property type="term" value="C:cytoplasm"/>
    <property type="evidence" value="ECO:0000318"/>
    <property type="project" value="GO_Central"/>
</dbReference>